<dbReference type="CDD" id="cd07571">
    <property type="entry name" value="ALP_N-acyl_transferase"/>
    <property type="match status" value="1"/>
</dbReference>
<feature type="domain" description="CN hydrolase" evidence="9">
    <location>
        <begin position="183"/>
        <end position="426"/>
    </location>
</feature>
<evidence type="ECO:0000313" key="10">
    <source>
        <dbReference type="EMBL" id="CAB4953057.1"/>
    </source>
</evidence>
<name>A0A6J7KC22_9ZZZZ</name>
<evidence type="ECO:0000256" key="1">
    <source>
        <dbReference type="ARBA" id="ARBA00004651"/>
    </source>
</evidence>
<evidence type="ECO:0000256" key="7">
    <source>
        <dbReference type="ARBA" id="ARBA00023315"/>
    </source>
</evidence>
<keyword evidence="7" id="KW-0012">Acyltransferase</keyword>
<dbReference type="GO" id="GO:0042158">
    <property type="term" value="P:lipoprotein biosynthetic process"/>
    <property type="evidence" value="ECO:0007669"/>
    <property type="project" value="InterPro"/>
</dbReference>
<dbReference type="EMBL" id="CAFBNQ010000018">
    <property type="protein sequence ID" value="CAB4953057.1"/>
    <property type="molecule type" value="Genomic_DNA"/>
</dbReference>
<dbReference type="InterPro" id="IPR004563">
    <property type="entry name" value="Apolipo_AcylTrfase"/>
</dbReference>
<dbReference type="Gene3D" id="3.60.110.10">
    <property type="entry name" value="Carbon-nitrogen hydrolase"/>
    <property type="match status" value="1"/>
</dbReference>
<evidence type="ECO:0000256" key="2">
    <source>
        <dbReference type="ARBA" id="ARBA00022475"/>
    </source>
</evidence>
<dbReference type="GO" id="GO:0005886">
    <property type="term" value="C:plasma membrane"/>
    <property type="evidence" value="ECO:0007669"/>
    <property type="project" value="UniProtKB-SubCell"/>
</dbReference>
<dbReference type="Pfam" id="PF00795">
    <property type="entry name" value="CN_hydrolase"/>
    <property type="match status" value="1"/>
</dbReference>
<feature type="transmembrane region" description="Helical" evidence="8">
    <location>
        <begin position="42"/>
        <end position="60"/>
    </location>
</feature>
<comment type="subcellular location">
    <subcellularLocation>
        <location evidence="1">Cell membrane</location>
        <topology evidence="1">Multi-pass membrane protein</topology>
    </subcellularLocation>
</comment>
<dbReference type="AlphaFoldDB" id="A0A6J7KC22"/>
<feature type="transmembrane region" description="Helical" evidence="8">
    <location>
        <begin position="436"/>
        <end position="456"/>
    </location>
</feature>
<evidence type="ECO:0000256" key="4">
    <source>
        <dbReference type="ARBA" id="ARBA00022692"/>
    </source>
</evidence>
<proteinExistence type="inferred from homology"/>
<dbReference type="InterPro" id="IPR036526">
    <property type="entry name" value="C-N_Hydrolase_sf"/>
</dbReference>
<evidence type="ECO:0000256" key="6">
    <source>
        <dbReference type="ARBA" id="ARBA00023136"/>
    </source>
</evidence>
<organism evidence="10">
    <name type="scientific">freshwater metagenome</name>
    <dbReference type="NCBI Taxonomy" id="449393"/>
    <lineage>
        <taxon>unclassified sequences</taxon>
        <taxon>metagenomes</taxon>
        <taxon>ecological metagenomes</taxon>
    </lineage>
</organism>
<dbReference type="HAMAP" id="MF_01148">
    <property type="entry name" value="Lnt"/>
    <property type="match status" value="1"/>
</dbReference>
<sequence>MVNLLLSSFLVSAAFEPIGAWYLAIFGYALFFRKLSKSNQPIISSFLFGALVNGIVLHWSSKYVGALPWLLLTLLQAAFYIPVGLIYKKTQSLRWAILVLLICEEVRTRFPFGGFGWTRIAFSQVGSPFLPLVSYGGVLLLSLATLLASLALTRIRLKSLALLLLSIFLVGFLPTNQPGSEKISLAAIQGNTPTVGLEFNGRAKAVFNLHLDTTRRLVAKKYDAIIWPENAVDIDPRNYPEVANQISSLISDLDTPLLAGVVLNQNGAPANASVLYSPNSSENSTYIKRYLTPFGEYMPLRSLAELVSPYAKSVVDFQPGDRFVAHYINGNRLAPIICYEIINDGIVREAALKSSGFIVQTNSATFANTPESAQQLAITRIRAVEHSREILSVSTVGISAFIDNNGDVKSQTNENISALLAGDLAMTDAKTFADRLGGVAPLLVLLTTLIFALLGIRRSVTL</sequence>
<keyword evidence="4 8" id="KW-0812">Transmembrane</keyword>
<evidence type="ECO:0000259" key="9">
    <source>
        <dbReference type="PROSITE" id="PS50263"/>
    </source>
</evidence>
<evidence type="ECO:0000256" key="8">
    <source>
        <dbReference type="SAM" id="Phobius"/>
    </source>
</evidence>
<dbReference type="SUPFAM" id="SSF56317">
    <property type="entry name" value="Carbon-nitrogen hydrolase"/>
    <property type="match status" value="1"/>
</dbReference>
<dbReference type="PROSITE" id="PS50263">
    <property type="entry name" value="CN_HYDROLASE"/>
    <property type="match status" value="1"/>
</dbReference>
<feature type="transmembrane region" description="Helical" evidence="8">
    <location>
        <begin position="6"/>
        <end position="30"/>
    </location>
</feature>
<keyword evidence="2" id="KW-1003">Cell membrane</keyword>
<evidence type="ECO:0000256" key="5">
    <source>
        <dbReference type="ARBA" id="ARBA00022989"/>
    </source>
</evidence>
<keyword evidence="5 8" id="KW-1133">Transmembrane helix</keyword>
<dbReference type="InterPro" id="IPR045378">
    <property type="entry name" value="LNT_N"/>
</dbReference>
<gene>
    <name evidence="10" type="ORF">UFOPK3861_00310</name>
</gene>
<keyword evidence="3" id="KW-0808">Transferase</keyword>
<evidence type="ECO:0000256" key="3">
    <source>
        <dbReference type="ARBA" id="ARBA00022679"/>
    </source>
</evidence>
<dbReference type="GO" id="GO:0016410">
    <property type="term" value="F:N-acyltransferase activity"/>
    <property type="evidence" value="ECO:0007669"/>
    <property type="project" value="InterPro"/>
</dbReference>
<keyword evidence="6 8" id="KW-0472">Membrane</keyword>
<feature type="transmembrane region" description="Helical" evidence="8">
    <location>
        <begin position="66"/>
        <end position="86"/>
    </location>
</feature>
<dbReference type="InterPro" id="IPR003010">
    <property type="entry name" value="C-N_Hydrolase"/>
</dbReference>
<feature type="transmembrane region" description="Helical" evidence="8">
    <location>
        <begin position="132"/>
        <end position="152"/>
    </location>
</feature>
<dbReference type="Pfam" id="PF20154">
    <property type="entry name" value="LNT_N"/>
    <property type="match status" value="1"/>
</dbReference>
<protein>
    <submittedName>
        <fullName evidence="10">Unannotated protein</fullName>
    </submittedName>
</protein>
<dbReference type="PANTHER" id="PTHR38686">
    <property type="entry name" value="APOLIPOPROTEIN N-ACYLTRANSFERASE"/>
    <property type="match status" value="1"/>
</dbReference>
<dbReference type="NCBIfam" id="TIGR00546">
    <property type="entry name" value="lnt"/>
    <property type="match status" value="1"/>
</dbReference>
<dbReference type="PANTHER" id="PTHR38686:SF1">
    <property type="entry name" value="APOLIPOPROTEIN N-ACYLTRANSFERASE"/>
    <property type="match status" value="1"/>
</dbReference>
<accession>A0A6J7KC22</accession>
<reference evidence="10" key="1">
    <citation type="submission" date="2020-05" db="EMBL/GenBank/DDBJ databases">
        <authorList>
            <person name="Chiriac C."/>
            <person name="Salcher M."/>
            <person name="Ghai R."/>
            <person name="Kavagutti S V."/>
        </authorList>
    </citation>
    <scope>NUCLEOTIDE SEQUENCE</scope>
</reference>